<accession>A0ABP9KI43</accession>
<reference evidence="2" key="1">
    <citation type="journal article" date="2019" name="Int. J. Syst. Evol. Microbiol.">
        <title>The Global Catalogue of Microorganisms (GCM) 10K type strain sequencing project: providing services to taxonomists for standard genome sequencing and annotation.</title>
        <authorList>
            <consortium name="The Broad Institute Genomics Platform"/>
            <consortium name="The Broad Institute Genome Sequencing Center for Infectious Disease"/>
            <person name="Wu L."/>
            <person name="Ma J."/>
        </authorList>
    </citation>
    <scope>NUCLEOTIDE SEQUENCE [LARGE SCALE GENOMIC DNA]</scope>
    <source>
        <strain evidence="2">JCM 18298</strain>
    </source>
</reference>
<protein>
    <submittedName>
        <fullName evidence="1">Uncharacterized protein</fullName>
    </submittedName>
</protein>
<gene>
    <name evidence="1" type="ORF">GCM10023318_35640</name>
</gene>
<proteinExistence type="predicted"/>
<evidence type="ECO:0000313" key="1">
    <source>
        <dbReference type="EMBL" id="GAA5057364.1"/>
    </source>
</evidence>
<dbReference type="Proteomes" id="UP001500603">
    <property type="component" value="Unassembled WGS sequence"/>
</dbReference>
<comment type="caution">
    <text evidence="1">The sequence shown here is derived from an EMBL/GenBank/DDBJ whole genome shotgun (WGS) entry which is preliminary data.</text>
</comment>
<sequence length="77" mass="8903">MPGQRREPGVGAEPHTVSLVVRGPAVKDRFLVMDRKTGEAWWQYGARQESAEQARQKRMTPERLRELTARLSEWDVL</sequence>
<keyword evidence="2" id="KW-1185">Reference proteome</keyword>
<evidence type="ECO:0000313" key="2">
    <source>
        <dbReference type="Proteomes" id="UP001500603"/>
    </source>
</evidence>
<dbReference type="EMBL" id="BAABJM010000003">
    <property type="protein sequence ID" value="GAA5057364.1"/>
    <property type="molecule type" value="Genomic_DNA"/>
</dbReference>
<name>A0ABP9KI43_9NOCA</name>
<organism evidence="1 2">
    <name type="scientific">Nocardia callitridis</name>
    <dbReference type="NCBI Taxonomy" id="648753"/>
    <lineage>
        <taxon>Bacteria</taxon>
        <taxon>Bacillati</taxon>
        <taxon>Actinomycetota</taxon>
        <taxon>Actinomycetes</taxon>
        <taxon>Mycobacteriales</taxon>
        <taxon>Nocardiaceae</taxon>
        <taxon>Nocardia</taxon>
    </lineage>
</organism>